<evidence type="ECO:0000256" key="1">
    <source>
        <dbReference type="ARBA" id="ARBA00006692"/>
    </source>
</evidence>
<feature type="domain" description="Ig-like" evidence="7">
    <location>
        <begin position="35"/>
        <end position="123"/>
    </location>
</feature>
<dbReference type="PROSITE" id="PS50835">
    <property type="entry name" value="IG_LIKE"/>
    <property type="match status" value="3"/>
</dbReference>
<name>A0A3Q3KGK0_MONAL</name>
<dbReference type="InterPro" id="IPR007110">
    <property type="entry name" value="Ig-like_dom"/>
</dbReference>
<comment type="similarity">
    <text evidence="1">Belongs to the protein kinase superfamily. CAMK Ser/Thr protein kinase family.</text>
</comment>
<feature type="domain" description="Ig-like" evidence="7">
    <location>
        <begin position="743"/>
        <end position="833"/>
    </location>
</feature>
<dbReference type="FunFam" id="2.60.40.10:FF:000032">
    <property type="entry name" value="palladin isoform X1"/>
    <property type="match status" value="1"/>
</dbReference>
<dbReference type="InterPro" id="IPR003961">
    <property type="entry name" value="FN3_dom"/>
</dbReference>
<dbReference type="SMART" id="SM00409">
    <property type="entry name" value="IG"/>
    <property type="match status" value="6"/>
</dbReference>
<evidence type="ECO:0000256" key="2">
    <source>
        <dbReference type="ARBA" id="ARBA00022737"/>
    </source>
</evidence>
<sequence>MWQKKQTAVIRRRSKTPGVMIMQYIINIPEGKSTPDFQCKPNPVTTTEGKSAIFTAVVTGDPKPEVSWKRARGNMSDKFHKRHDESTGEYILEIHNVSAADIDTYKCYAVNEYGKAIGTATLNVIEGKRSLSSSNPDFRNLLKKSKVERADGEMDERFWDVLLNADRKDHERVCTEFGVADLQLILKKLEAKKEERMQNKFKEKGAIPHEDTKEKQSLQCVRRTKDFSAMDTGLNQVDVKQINYHLTEFKCRITESGSILSGLNLLKNRAQEIKAQEREDALFECVLTHPLRRITWLHKGNILEDGDKYSICVSEHKLIHRLLIRDCKQLDKGIYSAVAGMKSCSAWLVVEGGPTSAGKRKPRKTTVAAGVRADLEKVAKEQQLKNQKEMEKILAAVKARHEAGQLEGERTLTSSKRDGETTAVTGPGKNLEAVGNNLDTAKTSVPTEPVGSKEKTTITNSKGDGTVSTLDVSGCVTKTILPDDNFTITKDGAIHKLVIIKCKEEHSGKYRFEADDRKTEAIINVQDPPRFDPEDLSSFTEPVTVKAGQSAIFKMHFLGHEPIKSQWYREGEELQDDNNTKIETSAGQSLLLLTRCQRKNTGAIKIKLKNKHGYTEAISHLIVLGEEKPEIQDEAKGYFVKIQQADCIEWSCCNSTAIITTSFTVKGLKSMDMYWVRVIAANDGGKGAPEELANYVLAMPSPGKPSLVRNLRDNRLNILLSFVFSYIFFILKSLKIIIILVRPKFTSPKMKSFMVVRAGNTVRITINFEASPWPDIIWLKDNVPVTKRVTISNSDSSSQLLIPSSERLDSGIYSILVKNLAGQETFSTEVRVTDDPKPPGPVELVENVPGTVTVMWEPSPDEKWDDRLHYTVSKLDSTKCTWTTVADRLFNNKFTVCNIMHGRECHFRVYAKNDMGISAPSESPTWGIKKNKGLIPTRQDCDLRCAPTFIVPLKLHTAPKGYECCMSCAVKGNPKPRITWHRNHISLNTSTNYYISNTCGVCSMLILHVGPKDTGQYTITAESVLGQAECSTVLSVTDHRD</sequence>
<dbReference type="Gene3D" id="2.60.40.10">
    <property type="entry name" value="Immunoglobulins"/>
    <property type="match status" value="8"/>
</dbReference>
<accession>A0A3Q3KGK0</accession>
<feature type="transmembrane region" description="Helical" evidence="6">
    <location>
        <begin position="718"/>
        <end position="741"/>
    </location>
</feature>
<keyword evidence="10" id="KW-1185">Reference proteome</keyword>
<keyword evidence="3" id="KW-1015">Disulfide bond</keyword>
<dbReference type="AlphaFoldDB" id="A0A3Q3KGK0"/>
<evidence type="ECO:0000259" key="8">
    <source>
        <dbReference type="PROSITE" id="PS50853"/>
    </source>
</evidence>
<reference evidence="9" key="2">
    <citation type="submission" date="2025-09" db="UniProtKB">
        <authorList>
            <consortium name="Ensembl"/>
        </authorList>
    </citation>
    <scope>IDENTIFICATION</scope>
</reference>
<evidence type="ECO:0000256" key="3">
    <source>
        <dbReference type="ARBA" id="ARBA00023157"/>
    </source>
</evidence>
<feature type="region of interest" description="Disordered" evidence="5">
    <location>
        <begin position="405"/>
        <end position="460"/>
    </location>
</feature>
<dbReference type="InterPro" id="IPR003598">
    <property type="entry name" value="Ig_sub2"/>
</dbReference>
<dbReference type="SMART" id="SM00060">
    <property type="entry name" value="FN3"/>
    <property type="match status" value="2"/>
</dbReference>
<dbReference type="Pfam" id="PF07679">
    <property type="entry name" value="I-set"/>
    <property type="match status" value="5"/>
</dbReference>
<evidence type="ECO:0000313" key="9">
    <source>
        <dbReference type="Ensembl" id="ENSMALP00000032625.1"/>
    </source>
</evidence>
<dbReference type="FunFam" id="2.60.40.10:FF:001097">
    <property type="entry name" value="Immunoglobulin-like and fibronectin type III domain-containing protein 1"/>
    <property type="match status" value="1"/>
</dbReference>
<feature type="compositionally biased region" description="Basic and acidic residues" evidence="5">
    <location>
        <begin position="405"/>
        <end position="420"/>
    </location>
</feature>
<dbReference type="InterPro" id="IPR036116">
    <property type="entry name" value="FN3_sf"/>
</dbReference>
<dbReference type="Pfam" id="PF18362">
    <property type="entry name" value="THB"/>
    <property type="match status" value="1"/>
</dbReference>
<dbReference type="InterPro" id="IPR013783">
    <property type="entry name" value="Ig-like_fold"/>
</dbReference>
<dbReference type="PROSITE" id="PS50853">
    <property type="entry name" value="FN3"/>
    <property type="match status" value="1"/>
</dbReference>
<keyword evidence="4" id="KW-0393">Immunoglobulin domain</keyword>
<dbReference type="InterPro" id="IPR003599">
    <property type="entry name" value="Ig_sub"/>
</dbReference>
<dbReference type="SUPFAM" id="SSF49265">
    <property type="entry name" value="Fibronectin type III"/>
    <property type="match status" value="1"/>
</dbReference>
<dbReference type="InterPro" id="IPR040849">
    <property type="entry name" value="MyBP-C_THB"/>
</dbReference>
<evidence type="ECO:0000256" key="5">
    <source>
        <dbReference type="SAM" id="MobiDB-lite"/>
    </source>
</evidence>
<evidence type="ECO:0008006" key="11">
    <source>
        <dbReference type="Google" id="ProtNLM"/>
    </source>
</evidence>
<keyword evidence="6" id="KW-0812">Transmembrane</keyword>
<dbReference type="GO" id="GO:0031430">
    <property type="term" value="C:M band"/>
    <property type="evidence" value="ECO:0007669"/>
    <property type="project" value="TreeGrafter"/>
</dbReference>
<evidence type="ECO:0000256" key="6">
    <source>
        <dbReference type="SAM" id="Phobius"/>
    </source>
</evidence>
<keyword evidence="2" id="KW-0677">Repeat</keyword>
<dbReference type="FunFam" id="2.60.40.10:FF:000080">
    <property type="entry name" value="Myosin light chain kinase, smooth muscle"/>
    <property type="match status" value="1"/>
</dbReference>
<dbReference type="FunFam" id="2.60.40.10:FF:001401">
    <property type="entry name" value="immunoglobulin-like and fibronectin type III domain-containing protein 1"/>
    <property type="match status" value="1"/>
</dbReference>
<protein>
    <recommendedName>
        <fullName evidence="11">Immunoglobulin like and fibronectin type III domain containing 1, tandem duplicate 2</fullName>
    </recommendedName>
</protein>
<dbReference type="STRING" id="43700.ENSMALP00000032625"/>
<dbReference type="Proteomes" id="UP000261600">
    <property type="component" value="Unplaced"/>
</dbReference>
<dbReference type="Ensembl" id="ENSMALT00000033185.1">
    <property type="protein sequence ID" value="ENSMALP00000032625.1"/>
    <property type="gene ID" value="ENSMALG00000022450.1"/>
</dbReference>
<feature type="domain" description="Fibronectin type-III" evidence="8">
    <location>
        <begin position="838"/>
        <end position="931"/>
    </location>
</feature>
<dbReference type="CDD" id="cd00063">
    <property type="entry name" value="FN3"/>
    <property type="match status" value="2"/>
</dbReference>
<evidence type="ECO:0000256" key="4">
    <source>
        <dbReference type="ARBA" id="ARBA00023319"/>
    </source>
</evidence>
<dbReference type="SMART" id="SM00408">
    <property type="entry name" value="IGc2"/>
    <property type="match status" value="3"/>
</dbReference>
<reference evidence="9" key="1">
    <citation type="submission" date="2025-08" db="UniProtKB">
        <authorList>
            <consortium name="Ensembl"/>
        </authorList>
    </citation>
    <scope>IDENTIFICATION</scope>
</reference>
<dbReference type="InterPro" id="IPR050964">
    <property type="entry name" value="Striated_Muscle_Regulatory"/>
</dbReference>
<dbReference type="GO" id="GO:0045214">
    <property type="term" value="P:sarcomere organization"/>
    <property type="evidence" value="ECO:0007669"/>
    <property type="project" value="TreeGrafter"/>
</dbReference>
<dbReference type="InterPro" id="IPR013098">
    <property type="entry name" value="Ig_I-set"/>
</dbReference>
<dbReference type="InterPro" id="IPR036179">
    <property type="entry name" value="Ig-like_dom_sf"/>
</dbReference>
<evidence type="ECO:0000259" key="7">
    <source>
        <dbReference type="PROSITE" id="PS50835"/>
    </source>
</evidence>
<keyword evidence="6" id="KW-0472">Membrane</keyword>
<organism evidence="9 10">
    <name type="scientific">Monopterus albus</name>
    <name type="common">Swamp eel</name>
    <dbReference type="NCBI Taxonomy" id="43700"/>
    <lineage>
        <taxon>Eukaryota</taxon>
        <taxon>Metazoa</taxon>
        <taxon>Chordata</taxon>
        <taxon>Craniata</taxon>
        <taxon>Vertebrata</taxon>
        <taxon>Euteleostomi</taxon>
        <taxon>Actinopterygii</taxon>
        <taxon>Neopterygii</taxon>
        <taxon>Teleostei</taxon>
        <taxon>Neoteleostei</taxon>
        <taxon>Acanthomorphata</taxon>
        <taxon>Anabantaria</taxon>
        <taxon>Synbranchiformes</taxon>
        <taxon>Synbranchidae</taxon>
        <taxon>Monopterus</taxon>
    </lineage>
</organism>
<dbReference type="PANTHER" id="PTHR13817">
    <property type="entry name" value="TITIN"/>
    <property type="match status" value="1"/>
</dbReference>
<proteinExistence type="inferred from homology"/>
<feature type="domain" description="Ig-like" evidence="7">
    <location>
        <begin position="947"/>
        <end position="1037"/>
    </location>
</feature>
<dbReference type="SUPFAM" id="SSF48726">
    <property type="entry name" value="Immunoglobulin"/>
    <property type="match status" value="6"/>
</dbReference>
<keyword evidence="6" id="KW-1133">Transmembrane helix</keyword>
<dbReference type="PANTHER" id="PTHR13817:SF180">
    <property type="entry name" value="IMMUNOGLOBULIN-LIKE AND FIBRONECTIN TYPE III DOMAIN-CONTAINING 1, TANDEM DUPLICATE 3-RELATED"/>
    <property type="match status" value="1"/>
</dbReference>
<evidence type="ECO:0000313" key="10">
    <source>
        <dbReference type="Proteomes" id="UP000261600"/>
    </source>
</evidence>
<feature type="compositionally biased region" description="Polar residues" evidence="5">
    <location>
        <begin position="437"/>
        <end position="446"/>
    </location>
</feature>